<sequence length="131" mass="14917">MKINRLRPQMVEQMPETLEDGIIYISERYRVALHNCCCGCGEEVSTPLGPTEFSIRVDGPAVTLRPSIGNHDFACRSHYFITNGSIDWAPAMTRAQIEAGRAYDRRLKEANRSQSGAILSWIRTWITRLFK</sequence>
<dbReference type="EMBL" id="JAEUAK010000001">
    <property type="protein sequence ID" value="MBW9051130.1"/>
    <property type="molecule type" value="Genomic_DNA"/>
</dbReference>
<reference evidence="1 2" key="1">
    <citation type="journal article" date="2021" name="MBio">
        <title>Poor Competitiveness of Bradyrhizobium in Pigeon Pea Root Colonization in Indian Soils.</title>
        <authorList>
            <person name="Chalasani D."/>
            <person name="Basu A."/>
            <person name="Pullabhotla S.V.S.R.N."/>
            <person name="Jorrin B."/>
            <person name="Neal A.L."/>
            <person name="Poole P.S."/>
            <person name="Podile A.R."/>
            <person name="Tkacz A."/>
        </authorList>
    </citation>
    <scope>NUCLEOTIDE SEQUENCE [LARGE SCALE GENOMIC DNA]</scope>
    <source>
        <strain evidence="1 2">HU56</strain>
    </source>
</reference>
<keyword evidence="2" id="KW-1185">Reference proteome</keyword>
<dbReference type="Pfam" id="PF20137">
    <property type="entry name" value="BubE"/>
    <property type="match status" value="1"/>
</dbReference>
<gene>
    <name evidence="1" type="ORF">JNB85_01740</name>
</gene>
<evidence type="ECO:0000313" key="1">
    <source>
        <dbReference type="EMBL" id="MBW9051130.1"/>
    </source>
</evidence>
<protein>
    <submittedName>
        <fullName evidence="1">Uncharacterized protein</fullName>
    </submittedName>
</protein>
<dbReference type="InterPro" id="IPR045384">
    <property type="entry name" value="DUF6527"/>
</dbReference>
<proteinExistence type="predicted"/>
<organism evidence="1 2">
    <name type="scientific">Rhizobium mesosinicum</name>
    <dbReference type="NCBI Taxonomy" id="335017"/>
    <lineage>
        <taxon>Bacteria</taxon>
        <taxon>Pseudomonadati</taxon>
        <taxon>Pseudomonadota</taxon>
        <taxon>Alphaproteobacteria</taxon>
        <taxon>Hyphomicrobiales</taxon>
        <taxon>Rhizobiaceae</taxon>
        <taxon>Rhizobium/Agrobacterium group</taxon>
        <taxon>Rhizobium</taxon>
    </lineage>
</organism>
<name>A0ABS7GNZ4_9HYPH</name>
<dbReference type="Proteomes" id="UP000717752">
    <property type="component" value="Unassembled WGS sequence"/>
</dbReference>
<accession>A0ABS7GNZ4</accession>
<evidence type="ECO:0000313" key="2">
    <source>
        <dbReference type="Proteomes" id="UP000717752"/>
    </source>
</evidence>
<dbReference type="RefSeq" id="WP_220332667.1">
    <property type="nucleotide sequence ID" value="NZ_JAEUAK010000001.1"/>
</dbReference>
<comment type="caution">
    <text evidence="1">The sequence shown here is derived from an EMBL/GenBank/DDBJ whole genome shotgun (WGS) entry which is preliminary data.</text>
</comment>